<keyword evidence="4 7" id="KW-1133">Transmembrane helix</keyword>
<dbReference type="AlphaFoldDB" id="A0A9W8DUQ8"/>
<gene>
    <name evidence="9" type="primary">HLJ1</name>
    <name evidence="9" type="ORF">H4219_002156</name>
</gene>
<evidence type="ECO:0000313" key="10">
    <source>
        <dbReference type="Proteomes" id="UP001150538"/>
    </source>
</evidence>
<dbReference type="InterPro" id="IPR001623">
    <property type="entry name" value="DnaJ_domain"/>
</dbReference>
<feature type="region of interest" description="Disordered" evidence="6">
    <location>
        <begin position="44"/>
        <end position="120"/>
    </location>
</feature>
<keyword evidence="5 7" id="KW-0472">Membrane</keyword>
<dbReference type="Proteomes" id="UP001150538">
    <property type="component" value="Unassembled WGS sequence"/>
</dbReference>
<protein>
    <submittedName>
        <fullName evidence="9">Chaperone protein dnaJ</fullName>
    </submittedName>
</protein>
<keyword evidence="2 7" id="KW-0812">Transmembrane</keyword>
<evidence type="ECO:0000256" key="7">
    <source>
        <dbReference type="SAM" id="Phobius"/>
    </source>
</evidence>
<evidence type="ECO:0000256" key="2">
    <source>
        <dbReference type="ARBA" id="ARBA00022692"/>
    </source>
</evidence>
<evidence type="ECO:0000256" key="5">
    <source>
        <dbReference type="ARBA" id="ARBA00023136"/>
    </source>
</evidence>
<feature type="compositionally biased region" description="Low complexity" evidence="6">
    <location>
        <begin position="73"/>
        <end position="88"/>
    </location>
</feature>
<dbReference type="GO" id="GO:0071218">
    <property type="term" value="P:cellular response to misfolded protein"/>
    <property type="evidence" value="ECO:0007669"/>
    <property type="project" value="TreeGrafter"/>
</dbReference>
<feature type="domain" description="J" evidence="8">
    <location>
        <begin position="133"/>
        <end position="197"/>
    </location>
</feature>
<dbReference type="GO" id="GO:0005789">
    <property type="term" value="C:endoplasmic reticulum membrane"/>
    <property type="evidence" value="ECO:0007669"/>
    <property type="project" value="UniProtKB-SubCell"/>
</dbReference>
<dbReference type="Pfam" id="PF00226">
    <property type="entry name" value="DnaJ"/>
    <property type="match status" value="1"/>
</dbReference>
<proteinExistence type="predicted"/>
<evidence type="ECO:0000259" key="8">
    <source>
        <dbReference type="PROSITE" id="PS50076"/>
    </source>
</evidence>
<evidence type="ECO:0000256" key="3">
    <source>
        <dbReference type="ARBA" id="ARBA00022824"/>
    </source>
</evidence>
<dbReference type="InterPro" id="IPR018253">
    <property type="entry name" value="DnaJ_domain_CS"/>
</dbReference>
<dbReference type="PANTHER" id="PTHR43908:SF3">
    <property type="entry name" value="AT29763P-RELATED"/>
    <property type="match status" value="1"/>
</dbReference>
<dbReference type="PROSITE" id="PS50076">
    <property type="entry name" value="DNAJ_2"/>
    <property type="match status" value="1"/>
</dbReference>
<reference evidence="9" key="1">
    <citation type="submission" date="2022-07" db="EMBL/GenBank/DDBJ databases">
        <title>Phylogenomic reconstructions and comparative analyses of Kickxellomycotina fungi.</title>
        <authorList>
            <person name="Reynolds N.K."/>
            <person name="Stajich J.E."/>
            <person name="Barry K."/>
            <person name="Grigoriev I.V."/>
            <person name="Crous P."/>
            <person name="Smith M.E."/>
        </authorList>
    </citation>
    <scope>NUCLEOTIDE SEQUENCE</scope>
    <source>
        <strain evidence="9">NBRC 100468</strain>
    </source>
</reference>
<evidence type="ECO:0000256" key="1">
    <source>
        <dbReference type="ARBA" id="ARBA00004389"/>
    </source>
</evidence>
<dbReference type="EMBL" id="JANBPU010000032">
    <property type="protein sequence ID" value="KAJ1919107.1"/>
    <property type="molecule type" value="Genomic_DNA"/>
</dbReference>
<comment type="caution">
    <text evidence="9">The sequence shown here is derived from an EMBL/GenBank/DDBJ whole genome shotgun (WGS) entry which is preliminary data.</text>
</comment>
<comment type="subcellular location">
    <subcellularLocation>
        <location evidence="1">Endoplasmic reticulum membrane</location>
        <topology evidence="1">Single-pass membrane protein</topology>
    </subcellularLocation>
</comment>
<dbReference type="PRINTS" id="PR00625">
    <property type="entry name" value="JDOMAIN"/>
</dbReference>
<keyword evidence="3" id="KW-0256">Endoplasmic reticulum</keyword>
<dbReference type="InterPro" id="IPR051100">
    <property type="entry name" value="DnaJ_subfamily_B/C"/>
</dbReference>
<dbReference type="PROSITE" id="PS00636">
    <property type="entry name" value="DNAJ_1"/>
    <property type="match status" value="1"/>
</dbReference>
<evidence type="ECO:0000256" key="4">
    <source>
        <dbReference type="ARBA" id="ARBA00022989"/>
    </source>
</evidence>
<dbReference type="SMART" id="SM00271">
    <property type="entry name" value="DnaJ"/>
    <property type="match status" value="1"/>
</dbReference>
<feature type="transmembrane region" description="Helical" evidence="7">
    <location>
        <begin position="298"/>
        <end position="320"/>
    </location>
</feature>
<dbReference type="InterPro" id="IPR036869">
    <property type="entry name" value="J_dom_sf"/>
</dbReference>
<dbReference type="GO" id="GO:0030544">
    <property type="term" value="F:Hsp70 protein binding"/>
    <property type="evidence" value="ECO:0007669"/>
    <property type="project" value="TreeGrafter"/>
</dbReference>
<dbReference type="Gene3D" id="1.10.287.110">
    <property type="entry name" value="DnaJ domain"/>
    <property type="match status" value="1"/>
</dbReference>
<name>A0A9W8DUQ8_9FUNG</name>
<sequence>MAMEVNRDEALRCLQIARKKQTEGNHAAALKFTRKSISMYPTEEAKSYLSKLESGDDNSSSTTSSSAKENGKPSAATGGAAQTSSTPGDQGNSGGLRNRFKGTSAESESPGPSKPYTKEQVEAVKRIKASKGDYYKLMGIEKTASDNEIRKAYRKLALQFHPDKNSAPGADEAFKLVSHAFNILSDPNKRSHYDRFGDQTQTASAGPQFRHANGFAGRGQAATMFEDEISPEDLFNMFFGGNMGGVNFGPQVRVRQYGSGGGNSFFGFQTNGRNAATAAARNRNGEANSGTLAACIQFLPLILLFTMFLISNFFSAFTNVEENPGYSFNRQGLYNSERATGRFRVPYWVNNVEFSRSYIARHPSRIREFEYEIEQHHISNLQRECQKELKRKRAMKHAATGWFGLVKDPKKLKEAEQMKLPSCSELTRFK</sequence>
<dbReference type="SUPFAM" id="SSF46565">
    <property type="entry name" value="Chaperone J-domain"/>
    <property type="match status" value="1"/>
</dbReference>
<dbReference type="CDD" id="cd06257">
    <property type="entry name" value="DnaJ"/>
    <property type="match status" value="1"/>
</dbReference>
<accession>A0A9W8DUQ8</accession>
<evidence type="ECO:0000313" key="9">
    <source>
        <dbReference type="EMBL" id="KAJ1919107.1"/>
    </source>
</evidence>
<keyword evidence="10" id="KW-1185">Reference proteome</keyword>
<dbReference type="PANTHER" id="PTHR43908">
    <property type="entry name" value="AT29763P-RELATED"/>
    <property type="match status" value="1"/>
</dbReference>
<dbReference type="FunFam" id="1.10.287.110:FF:000070">
    <property type="entry name" value="Endoplasmic reticulum protein, putative"/>
    <property type="match status" value="1"/>
</dbReference>
<dbReference type="InterPro" id="IPR015399">
    <property type="entry name" value="DUF1977_DnaJ-like"/>
</dbReference>
<organism evidence="9 10">
    <name type="scientific">Mycoemilia scoparia</name>
    <dbReference type="NCBI Taxonomy" id="417184"/>
    <lineage>
        <taxon>Eukaryota</taxon>
        <taxon>Fungi</taxon>
        <taxon>Fungi incertae sedis</taxon>
        <taxon>Zoopagomycota</taxon>
        <taxon>Kickxellomycotina</taxon>
        <taxon>Kickxellomycetes</taxon>
        <taxon>Kickxellales</taxon>
        <taxon>Kickxellaceae</taxon>
        <taxon>Mycoemilia</taxon>
    </lineage>
</organism>
<evidence type="ECO:0000256" key="6">
    <source>
        <dbReference type="SAM" id="MobiDB-lite"/>
    </source>
</evidence>
<dbReference type="OrthoDB" id="1507364at2759"/>
<dbReference type="Pfam" id="PF09320">
    <property type="entry name" value="DUF1977"/>
    <property type="match status" value="1"/>
</dbReference>